<protein>
    <recommendedName>
        <fullName evidence="1">FAR1 domain-containing protein</fullName>
    </recommendedName>
</protein>
<dbReference type="OMA" id="MIRIAFD"/>
<dbReference type="InterPro" id="IPR004330">
    <property type="entry name" value="FAR1_DNA_bnd_dom"/>
</dbReference>
<dbReference type="PANTHER" id="PTHR47718:SF17">
    <property type="entry name" value="PROTEIN FAR1-RELATED SEQUENCE 5-LIKE"/>
    <property type="match status" value="1"/>
</dbReference>
<evidence type="ECO:0000259" key="1">
    <source>
        <dbReference type="Pfam" id="PF03101"/>
    </source>
</evidence>
<accession>A0A3Q7J7S1</accession>
<proteinExistence type="predicted"/>
<evidence type="ECO:0000313" key="2">
    <source>
        <dbReference type="EnsemblPlants" id="Solyc12g038657.1.1"/>
    </source>
</evidence>
<feature type="domain" description="FAR1" evidence="1">
    <location>
        <begin position="52"/>
        <end position="135"/>
    </location>
</feature>
<evidence type="ECO:0000313" key="3">
    <source>
        <dbReference type="Proteomes" id="UP000004994"/>
    </source>
</evidence>
<dbReference type="Gramene" id="Solyc12g038657.1.1">
    <property type="protein sequence ID" value="Solyc12g038657.1.1"/>
    <property type="gene ID" value="Solyc12g038657.1"/>
</dbReference>
<dbReference type="EnsemblPlants" id="Solyc12g038657.1.1">
    <property type="protein sequence ID" value="Solyc12g038657.1.1"/>
    <property type="gene ID" value="Solyc12g038657.1"/>
</dbReference>
<sequence>MIYSKNKIIIVDSNVNDNEYSTKANNVYSINKNFAFEIGMKFNSEEESYDAYNSYALAKGFGVRKSAKTYNINKEVTRRLFLCACEGKSDKLSLFQERKRQRLEYRCGCMARIKFKISNGMWEVCEFNDVNSHPMIEDNLKHFLQSGPKKVVRYLHNEAGGIENMGFIEQDAHNFIQAHKRNMISGGDSQTLINHFMHLQSENSNFFHSFQVNEDGR</sequence>
<dbReference type="AlphaFoldDB" id="A0A3Q7J7S1"/>
<reference evidence="2" key="2">
    <citation type="submission" date="2019-01" db="UniProtKB">
        <authorList>
            <consortium name="EnsemblPlants"/>
        </authorList>
    </citation>
    <scope>IDENTIFICATION</scope>
    <source>
        <strain evidence="2">cv. Heinz 1706</strain>
    </source>
</reference>
<dbReference type="Proteomes" id="UP000004994">
    <property type="component" value="Chromosome 12"/>
</dbReference>
<keyword evidence="3" id="KW-1185">Reference proteome</keyword>
<name>A0A3Q7J7S1_SOLLC</name>
<organism evidence="2">
    <name type="scientific">Solanum lycopersicum</name>
    <name type="common">Tomato</name>
    <name type="synonym">Lycopersicon esculentum</name>
    <dbReference type="NCBI Taxonomy" id="4081"/>
    <lineage>
        <taxon>Eukaryota</taxon>
        <taxon>Viridiplantae</taxon>
        <taxon>Streptophyta</taxon>
        <taxon>Embryophyta</taxon>
        <taxon>Tracheophyta</taxon>
        <taxon>Spermatophyta</taxon>
        <taxon>Magnoliopsida</taxon>
        <taxon>eudicotyledons</taxon>
        <taxon>Gunneridae</taxon>
        <taxon>Pentapetalae</taxon>
        <taxon>asterids</taxon>
        <taxon>lamiids</taxon>
        <taxon>Solanales</taxon>
        <taxon>Solanaceae</taxon>
        <taxon>Solanoideae</taxon>
        <taxon>Solaneae</taxon>
        <taxon>Solanum</taxon>
        <taxon>Solanum subgen. Lycopersicon</taxon>
    </lineage>
</organism>
<reference evidence="2" key="1">
    <citation type="journal article" date="2012" name="Nature">
        <title>The tomato genome sequence provides insights into fleshy fruit evolution.</title>
        <authorList>
            <consortium name="Tomato Genome Consortium"/>
        </authorList>
    </citation>
    <scope>NUCLEOTIDE SEQUENCE [LARGE SCALE GENOMIC DNA]</scope>
    <source>
        <strain evidence="2">cv. Heinz 1706</strain>
    </source>
</reference>
<dbReference type="InParanoid" id="A0A3Q7J7S1"/>
<dbReference type="STRING" id="4081.A0A3Q7J7S1"/>
<dbReference type="Pfam" id="PF03101">
    <property type="entry name" value="FAR1"/>
    <property type="match status" value="1"/>
</dbReference>
<dbReference type="PANTHER" id="PTHR47718">
    <property type="entry name" value="OS01G0519700 PROTEIN"/>
    <property type="match status" value="1"/>
</dbReference>